<keyword evidence="11" id="KW-0269">Exonuclease</keyword>
<evidence type="ECO:0000256" key="4">
    <source>
        <dbReference type="ARBA" id="ARBA00022679"/>
    </source>
</evidence>
<keyword evidence="10" id="KW-0378">Hydrolase</keyword>
<dbReference type="CDD" id="cd04866">
    <property type="entry name" value="LigD_Pol_like_3"/>
    <property type="match status" value="1"/>
</dbReference>
<evidence type="ECO:0000256" key="8">
    <source>
        <dbReference type="ARBA" id="ARBA00022741"/>
    </source>
</evidence>
<evidence type="ECO:0000256" key="1">
    <source>
        <dbReference type="ARBA" id="ARBA00001936"/>
    </source>
</evidence>
<dbReference type="InterPro" id="IPR033652">
    <property type="entry name" value="LigD_Pol-like_3"/>
</dbReference>
<keyword evidence="9" id="KW-0227">DNA damage</keyword>
<keyword evidence="14" id="KW-0238">DNA-binding</keyword>
<evidence type="ECO:0000256" key="9">
    <source>
        <dbReference type="ARBA" id="ARBA00022763"/>
    </source>
</evidence>
<keyword evidence="4" id="KW-0808">Transferase</keyword>
<reference evidence="24 25" key="1">
    <citation type="submission" date="2023-10" db="EMBL/GenBank/DDBJ databases">
        <title>Screening of Alkalihalobacillus lindianensis BZ-TG-R113 and Its Alleviation of Salt Stress on Rapeseed Growth.</title>
        <authorList>
            <person name="Zhao B."/>
            <person name="Guo T."/>
        </authorList>
    </citation>
    <scope>NUCLEOTIDE SEQUENCE [LARGE SCALE GENOMIC DNA]</scope>
    <source>
        <strain evidence="24 25">BZ-TG-R113</strain>
    </source>
</reference>
<dbReference type="PROSITE" id="PS00333">
    <property type="entry name" value="DNA_LIGASE_A2"/>
    <property type="match status" value="1"/>
</dbReference>
<feature type="domain" description="ATP-dependent DNA ligase family profile" evidence="23">
    <location>
        <begin position="107"/>
        <end position="266"/>
    </location>
</feature>
<dbReference type="GO" id="GO:0003910">
    <property type="term" value="F:DNA ligase (ATP) activity"/>
    <property type="evidence" value="ECO:0007669"/>
    <property type="project" value="UniProtKB-EC"/>
</dbReference>
<evidence type="ECO:0000259" key="23">
    <source>
        <dbReference type="PROSITE" id="PS50160"/>
    </source>
</evidence>
<keyword evidence="3 24" id="KW-0436">Ligase</keyword>
<dbReference type="NCBIfam" id="TIGR02778">
    <property type="entry name" value="ligD_pol"/>
    <property type="match status" value="1"/>
</dbReference>
<evidence type="ECO:0000256" key="7">
    <source>
        <dbReference type="ARBA" id="ARBA00022723"/>
    </source>
</evidence>
<evidence type="ECO:0000256" key="17">
    <source>
        <dbReference type="ARBA" id="ARBA00023211"/>
    </source>
</evidence>
<keyword evidence="17" id="KW-0464">Manganese</keyword>
<comment type="catalytic activity">
    <reaction evidence="20">
        <text>ATP + (deoxyribonucleotide)n-3'-hydroxyl + 5'-phospho-(deoxyribonucleotide)m = (deoxyribonucleotide)n+m + AMP + diphosphate.</text>
        <dbReference type="EC" id="6.5.1.1"/>
    </reaction>
</comment>
<dbReference type="InterPro" id="IPR052171">
    <property type="entry name" value="NHEJ_LigD"/>
</dbReference>
<dbReference type="Gene3D" id="3.90.920.10">
    <property type="entry name" value="DNA primase, PRIM domain"/>
    <property type="match status" value="1"/>
</dbReference>
<evidence type="ECO:0000256" key="14">
    <source>
        <dbReference type="ARBA" id="ARBA00023125"/>
    </source>
</evidence>
<dbReference type="InterPro" id="IPR014143">
    <property type="entry name" value="NHEJ_ligase_prk"/>
</dbReference>
<proteinExistence type="inferred from homology"/>
<dbReference type="PANTHER" id="PTHR42705:SF2">
    <property type="entry name" value="BIFUNCTIONAL NON-HOMOLOGOUS END JOINING PROTEIN LIGD"/>
    <property type="match status" value="1"/>
</dbReference>
<accession>A0ABU3X6W6</accession>
<keyword evidence="25" id="KW-1185">Reference proteome</keyword>
<comment type="similarity">
    <text evidence="21">In the C-terminal section; belongs to the ATP-dependent DNA ligase family.</text>
</comment>
<keyword evidence="18" id="KW-0511">Multifunctional enzyme</keyword>
<protein>
    <recommendedName>
        <fullName evidence="2">DNA ligase (ATP)</fullName>
        <ecNumber evidence="2">6.5.1.1</ecNumber>
    </recommendedName>
    <alternativeName>
        <fullName evidence="19">NHEJ DNA polymerase</fullName>
    </alternativeName>
</protein>
<dbReference type="Proteomes" id="UP001287282">
    <property type="component" value="Unassembled WGS sequence"/>
</dbReference>
<evidence type="ECO:0000256" key="2">
    <source>
        <dbReference type="ARBA" id="ARBA00012727"/>
    </source>
</evidence>
<dbReference type="InterPro" id="IPR016059">
    <property type="entry name" value="DNA_ligase_ATP-dep_CS"/>
</dbReference>
<comment type="similarity">
    <text evidence="22">In the N-terminal section; belongs to the LigD polymerase family.</text>
</comment>
<keyword evidence="5" id="KW-0548">Nucleotidyltransferase</keyword>
<dbReference type="RefSeq" id="WP_317120937.1">
    <property type="nucleotide sequence ID" value="NZ_JAWJBA010000001.1"/>
</dbReference>
<keyword evidence="7" id="KW-0479">Metal-binding</keyword>
<dbReference type="InterPro" id="IPR012310">
    <property type="entry name" value="DNA_ligase_ATP-dep_cent"/>
</dbReference>
<evidence type="ECO:0000256" key="3">
    <source>
        <dbReference type="ARBA" id="ARBA00022598"/>
    </source>
</evidence>
<dbReference type="EC" id="6.5.1.1" evidence="2"/>
<comment type="cofactor">
    <cofactor evidence="1">
        <name>Mn(2+)</name>
        <dbReference type="ChEBI" id="CHEBI:29035"/>
    </cofactor>
</comment>
<evidence type="ECO:0000256" key="18">
    <source>
        <dbReference type="ARBA" id="ARBA00023268"/>
    </source>
</evidence>
<evidence type="ECO:0000313" key="24">
    <source>
        <dbReference type="EMBL" id="MDV2683635.1"/>
    </source>
</evidence>
<keyword evidence="15" id="KW-0233">DNA recombination</keyword>
<keyword evidence="16" id="KW-0234">DNA repair</keyword>
<evidence type="ECO:0000256" key="15">
    <source>
        <dbReference type="ARBA" id="ARBA00023172"/>
    </source>
</evidence>
<keyword evidence="12" id="KW-0067">ATP-binding</keyword>
<evidence type="ECO:0000256" key="16">
    <source>
        <dbReference type="ARBA" id="ARBA00023204"/>
    </source>
</evidence>
<evidence type="ECO:0000256" key="13">
    <source>
        <dbReference type="ARBA" id="ARBA00022932"/>
    </source>
</evidence>
<evidence type="ECO:0000256" key="6">
    <source>
        <dbReference type="ARBA" id="ARBA00022722"/>
    </source>
</evidence>
<evidence type="ECO:0000256" key="10">
    <source>
        <dbReference type="ARBA" id="ARBA00022801"/>
    </source>
</evidence>
<keyword evidence="6" id="KW-0540">Nuclease</keyword>
<evidence type="ECO:0000256" key="21">
    <source>
        <dbReference type="ARBA" id="ARBA00049981"/>
    </source>
</evidence>
<dbReference type="NCBIfam" id="NF007211">
    <property type="entry name" value="PRK09633.1"/>
    <property type="match status" value="1"/>
</dbReference>
<dbReference type="Pfam" id="PF01068">
    <property type="entry name" value="DNA_ligase_A_M"/>
    <property type="match status" value="1"/>
</dbReference>
<dbReference type="InterPro" id="IPR014146">
    <property type="entry name" value="LigD_ligase_dom"/>
</dbReference>
<evidence type="ECO:0000256" key="12">
    <source>
        <dbReference type="ARBA" id="ARBA00022840"/>
    </source>
</evidence>
<dbReference type="EMBL" id="JAWJBA010000001">
    <property type="protein sequence ID" value="MDV2683635.1"/>
    <property type="molecule type" value="Genomic_DNA"/>
</dbReference>
<comment type="caution">
    <text evidence="24">The sequence shown here is derived from an EMBL/GenBank/DDBJ whole genome shotgun (WGS) entry which is preliminary data.</text>
</comment>
<sequence>MMKPMLLSSTTTIPSRENWLFEVKYDGYRCLLVWEKEVPRLISRSGKDLTRNFPEILTYCKSIYEDIVDYLPLIIDGELVYLINDVQSDFSVVQRRGKLRSIEKIHICSRRLPIHYVVFDLLQIKGKSLTEQPLCKRKDALEKLFQDLSLPIGVNREEPPLIQCLQISSDGHKLWEEIVSFNGEGMIAKKKKSIYTSSRSKEWLKLKNWRFIDVIITSYDKKNGYFHGSVYKEKDLVEVTIFRHGLSQEEAQTLSTLFQKNGEKVGKEKWALSPSICARVSCIGFDGKQLREPAFHSFLIDVEPQSCTWRSLHRALNPLPPQIELTHEDKLIWPSIQFVKDDYILYLQQVSPYLLPFFKNRLLTVIRYPHGAGGESFFQKNCPEYAPSFIETAIKDDIDYITCNDMTSLLWLGNQLALEFHIPFQPIDTRNPTEIVFDLDPPSVEHFHLARTAALQMKEIFDRFSLISYVKTSGNKGLQLYIPLPPNQFSYKETRIFSEFISHFLCEQSPDLFTVERLKKNRNGRLYVDYIQHDEGKTIIAPYSPRGHDKGLVATPLYWEEVTESLHPDQFTLPNVVERLRDQGNPFKTFNEHLIKQGKSFRSVLDQLMTLQKEP</sequence>
<dbReference type="Pfam" id="PF21686">
    <property type="entry name" value="LigD_Prim-Pol"/>
    <property type="match status" value="1"/>
</dbReference>
<dbReference type="Gene3D" id="3.30.470.30">
    <property type="entry name" value="DNA ligase/mRNA capping enzyme"/>
    <property type="match status" value="1"/>
</dbReference>
<organism evidence="24 25">
    <name type="scientific">Alkalihalophilus lindianensis</name>
    <dbReference type="NCBI Taxonomy" id="1630542"/>
    <lineage>
        <taxon>Bacteria</taxon>
        <taxon>Bacillati</taxon>
        <taxon>Bacillota</taxon>
        <taxon>Bacilli</taxon>
        <taxon>Bacillales</taxon>
        <taxon>Bacillaceae</taxon>
        <taxon>Alkalihalophilus</taxon>
    </lineage>
</organism>
<dbReference type="CDD" id="cd07906">
    <property type="entry name" value="Adenylation_DNA_ligase_LigD_LigC"/>
    <property type="match status" value="1"/>
</dbReference>
<evidence type="ECO:0000313" key="25">
    <source>
        <dbReference type="Proteomes" id="UP001287282"/>
    </source>
</evidence>
<dbReference type="NCBIfam" id="TIGR02776">
    <property type="entry name" value="NHEJ_ligase_prk"/>
    <property type="match status" value="1"/>
</dbReference>
<evidence type="ECO:0000256" key="19">
    <source>
        <dbReference type="ARBA" id="ARBA00029943"/>
    </source>
</evidence>
<name>A0ABU3X6W6_9BACI</name>
<evidence type="ECO:0000256" key="20">
    <source>
        <dbReference type="ARBA" id="ARBA00034003"/>
    </source>
</evidence>
<keyword evidence="13" id="KW-0239">DNA-directed DNA polymerase</keyword>
<keyword evidence="8" id="KW-0547">Nucleotide-binding</keyword>
<dbReference type="PROSITE" id="PS50160">
    <property type="entry name" value="DNA_LIGASE_A3"/>
    <property type="match status" value="1"/>
</dbReference>
<evidence type="ECO:0000256" key="22">
    <source>
        <dbReference type="ARBA" id="ARBA00049990"/>
    </source>
</evidence>
<dbReference type="PANTHER" id="PTHR42705">
    <property type="entry name" value="BIFUNCTIONAL NON-HOMOLOGOUS END JOINING PROTEIN LIGD"/>
    <property type="match status" value="1"/>
</dbReference>
<dbReference type="NCBIfam" id="TIGR02779">
    <property type="entry name" value="NHEJ_ligase_lig"/>
    <property type="match status" value="1"/>
</dbReference>
<gene>
    <name evidence="24" type="ORF">RYX56_04505</name>
</gene>
<dbReference type="SUPFAM" id="SSF56091">
    <property type="entry name" value="DNA ligase/mRNA capping enzyme, catalytic domain"/>
    <property type="match status" value="1"/>
</dbReference>
<dbReference type="InterPro" id="IPR014145">
    <property type="entry name" value="LigD_pol_dom"/>
</dbReference>
<evidence type="ECO:0000256" key="11">
    <source>
        <dbReference type="ARBA" id="ARBA00022839"/>
    </source>
</evidence>
<evidence type="ECO:0000256" key="5">
    <source>
        <dbReference type="ARBA" id="ARBA00022695"/>
    </source>
</evidence>